<dbReference type="Proteomes" id="UP000023152">
    <property type="component" value="Unassembled WGS sequence"/>
</dbReference>
<keyword evidence="2" id="KW-1185">Reference proteome</keyword>
<evidence type="ECO:0000313" key="2">
    <source>
        <dbReference type="Proteomes" id="UP000023152"/>
    </source>
</evidence>
<name>X6LYF4_RETFI</name>
<gene>
    <name evidence="1" type="ORF">RFI_30729</name>
</gene>
<protein>
    <submittedName>
        <fullName evidence="1">Uncharacterized protein</fullName>
    </submittedName>
</protein>
<organism evidence="1 2">
    <name type="scientific">Reticulomyxa filosa</name>
    <dbReference type="NCBI Taxonomy" id="46433"/>
    <lineage>
        <taxon>Eukaryota</taxon>
        <taxon>Sar</taxon>
        <taxon>Rhizaria</taxon>
        <taxon>Retaria</taxon>
        <taxon>Foraminifera</taxon>
        <taxon>Monothalamids</taxon>
        <taxon>Reticulomyxidae</taxon>
        <taxon>Reticulomyxa</taxon>
    </lineage>
</organism>
<dbReference type="EMBL" id="ASPP01026919">
    <property type="protein sequence ID" value="ETO06664.1"/>
    <property type="molecule type" value="Genomic_DNA"/>
</dbReference>
<sequence>METVHYFILFQLTQKLKKKKKKKRNEEKMAITERLKRMVNKYPHDVTPQVMAAQKVKQPNLQNSQVPIQPNTFPQITSTGNDVPTTGDVFFNTNRTTHLSKELSITELVKDLEDVELETLLMQNDAKNRTGTTK</sequence>
<proteinExistence type="predicted"/>
<evidence type="ECO:0000313" key="1">
    <source>
        <dbReference type="EMBL" id="ETO06664.1"/>
    </source>
</evidence>
<accession>X6LYF4</accession>
<dbReference type="AlphaFoldDB" id="X6LYF4"/>
<reference evidence="1 2" key="1">
    <citation type="journal article" date="2013" name="Curr. Biol.">
        <title>The Genome of the Foraminiferan Reticulomyxa filosa.</title>
        <authorList>
            <person name="Glockner G."/>
            <person name="Hulsmann N."/>
            <person name="Schleicher M."/>
            <person name="Noegel A.A."/>
            <person name="Eichinger L."/>
            <person name="Gallinger C."/>
            <person name="Pawlowski J."/>
            <person name="Sierra R."/>
            <person name="Euteneuer U."/>
            <person name="Pillet L."/>
            <person name="Moustafa A."/>
            <person name="Platzer M."/>
            <person name="Groth M."/>
            <person name="Szafranski K."/>
            <person name="Schliwa M."/>
        </authorList>
    </citation>
    <scope>NUCLEOTIDE SEQUENCE [LARGE SCALE GENOMIC DNA]</scope>
</reference>
<comment type="caution">
    <text evidence="1">The sequence shown here is derived from an EMBL/GenBank/DDBJ whole genome shotgun (WGS) entry which is preliminary data.</text>
</comment>